<organism evidence="1 2">
    <name type="scientific">Roseinatronobacter alkalisoli</name>
    <dbReference type="NCBI Taxonomy" id="3028235"/>
    <lineage>
        <taxon>Bacteria</taxon>
        <taxon>Pseudomonadati</taxon>
        <taxon>Pseudomonadota</taxon>
        <taxon>Alphaproteobacteria</taxon>
        <taxon>Rhodobacterales</taxon>
        <taxon>Paracoccaceae</taxon>
        <taxon>Roseinatronobacter</taxon>
    </lineage>
</organism>
<protein>
    <submittedName>
        <fullName evidence="1">Uncharacterized protein</fullName>
    </submittedName>
</protein>
<sequence>MAFLSSDRAASITGTEYVIDGGTVPTA</sequence>
<evidence type="ECO:0000313" key="1">
    <source>
        <dbReference type="EMBL" id="MDD7973876.1"/>
    </source>
</evidence>
<accession>A0ABT5THN2</accession>
<name>A0ABT5THN2_9RHOB</name>
<dbReference type="EMBL" id="JAQZSM010000072">
    <property type="protein sequence ID" value="MDD7973876.1"/>
    <property type="molecule type" value="Genomic_DNA"/>
</dbReference>
<evidence type="ECO:0000313" key="2">
    <source>
        <dbReference type="Proteomes" id="UP001431784"/>
    </source>
</evidence>
<dbReference type="RefSeq" id="WP_274354535.1">
    <property type="nucleotide sequence ID" value="NZ_JAQZSM010000072.1"/>
</dbReference>
<reference evidence="1" key="1">
    <citation type="submission" date="2023-02" db="EMBL/GenBank/DDBJ databases">
        <title>Description of Roseinatronobacter alkalisoli sp. nov., an alkaliphilic bacerium isolated from soda soil.</title>
        <authorList>
            <person name="Wei W."/>
        </authorList>
    </citation>
    <scope>NUCLEOTIDE SEQUENCE</scope>
    <source>
        <strain evidence="1">HJB301</strain>
    </source>
</reference>
<comment type="caution">
    <text evidence="1">The sequence shown here is derived from an EMBL/GenBank/DDBJ whole genome shotgun (WGS) entry which is preliminary data.</text>
</comment>
<proteinExistence type="predicted"/>
<keyword evidence="2" id="KW-1185">Reference proteome</keyword>
<dbReference type="Proteomes" id="UP001431784">
    <property type="component" value="Unassembled WGS sequence"/>
</dbReference>
<gene>
    <name evidence="1" type="ORF">PUT78_22875</name>
</gene>